<reference evidence="1" key="1">
    <citation type="submission" date="2014-12" db="EMBL/GenBank/DDBJ databases">
        <title>The draft genome of the Tatumella morbirosei type strain, LMG23360T isolated from pineapple rot.</title>
        <authorList>
            <person name="Smits T.H."/>
            <person name="Palmer M."/>
            <person name="Venter S.N."/>
            <person name="Duffy B."/>
            <person name="Steenkamp E.T."/>
            <person name="Chan W.Y."/>
            <person name="Coutinho T.A."/>
            <person name="Coetzee M.P."/>
            <person name="De Maayer P."/>
        </authorList>
    </citation>
    <scope>NUCLEOTIDE SEQUENCE [LARGE SCALE GENOMIC DNA]</scope>
    <source>
        <strain evidence="1">LMG 23360</strain>
    </source>
</reference>
<protein>
    <recommendedName>
        <fullName evidence="3">Metal-dependent hydrolase</fullName>
    </recommendedName>
</protein>
<dbReference type="STRING" id="642227.HA49_11455"/>
<evidence type="ECO:0000313" key="1">
    <source>
        <dbReference type="EMBL" id="KGD72836.1"/>
    </source>
</evidence>
<name>A0A095T7G1_9GAMM</name>
<dbReference type="InterPro" id="IPR016956">
    <property type="entry name" value="YdjM"/>
</dbReference>
<dbReference type="PANTHER" id="PTHR35531:SF1">
    <property type="entry name" value="INNER MEMBRANE PROTEIN YBCI-RELATED"/>
    <property type="match status" value="1"/>
</dbReference>
<dbReference type="OrthoDB" id="5459053at2"/>
<dbReference type="PANTHER" id="PTHR35531">
    <property type="entry name" value="INNER MEMBRANE PROTEIN YBCI-RELATED"/>
    <property type="match status" value="1"/>
</dbReference>
<dbReference type="eggNOG" id="COG1988">
    <property type="taxonomic scope" value="Bacteria"/>
</dbReference>
<keyword evidence="2" id="KW-1185">Reference proteome</keyword>
<comment type="caution">
    <text evidence="1">The sequence shown here is derived from an EMBL/GenBank/DDBJ whole genome shotgun (WGS) entry which is preliminary data.</text>
</comment>
<dbReference type="RefSeq" id="WP_038020517.1">
    <property type="nucleotide sequence ID" value="NZ_JPKR02000003.1"/>
</dbReference>
<organism evidence="1 2">
    <name type="scientific">Tatumella morbirosei</name>
    <dbReference type="NCBI Taxonomy" id="642227"/>
    <lineage>
        <taxon>Bacteria</taxon>
        <taxon>Pseudomonadati</taxon>
        <taxon>Pseudomonadota</taxon>
        <taxon>Gammaproteobacteria</taxon>
        <taxon>Enterobacterales</taxon>
        <taxon>Erwiniaceae</taxon>
        <taxon>Tatumella</taxon>
    </lineage>
</organism>
<sequence length="194" mass="21607">MTAEGHILFAFASAVIAKRSELTPVIAAADWWHLIPATLLTCLLPDIDHPGSLLGQRLRWISKPIARAFGHRGFTHSLIAIVGGIWLLRIKFPGVLWLPADVMQGMVLGYLSHIVADMLTPAGVPLLWPCRWRFCLPLLRSQKNNQLERIFCISLVMCAVCLPGQLTKQFISTAGRQLYTTAESWQKQIGLSLQ</sequence>
<accession>A0A095T7G1</accession>
<proteinExistence type="predicted"/>
<dbReference type="Pfam" id="PF04307">
    <property type="entry name" value="YdjM"/>
    <property type="match status" value="1"/>
</dbReference>
<dbReference type="NCBIfam" id="NF008651">
    <property type="entry name" value="PRK11648.1"/>
    <property type="match status" value="1"/>
</dbReference>
<dbReference type="Proteomes" id="UP000029577">
    <property type="component" value="Unassembled WGS sequence"/>
</dbReference>
<evidence type="ECO:0000313" key="2">
    <source>
        <dbReference type="Proteomes" id="UP000029577"/>
    </source>
</evidence>
<dbReference type="EMBL" id="JPKR02000003">
    <property type="protein sequence ID" value="KGD72836.1"/>
    <property type="molecule type" value="Genomic_DNA"/>
</dbReference>
<dbReference type="InterPro" id="IPR007404">
    <property type="entry name" value="YdjM-like"/>
</dbReference>
<gene>
    <name evidence="1" type="ORF">HA49_11455</name>
</gene>
<dbReference type="AlphaFoldDB" id="A0A095T7G1"/>
<dbReference type="PIRSF" id="PIRSF030780">
    <property type="entry name" value="Md_memb_hyd_prd"/>
    <property type="match status" value="1"/>
</dbReference>
<evidence type="ECO:0008006" key="3">
    <source>
        <dbReference type="Google" id="ProtNLM"/>
    </source>
</evidence>